<evidence type="ECO:0000259" key="2">
    <source>
        <dbReference type="Pfam" id="PF02541"/>
    </source>
</evidence>
<comment type="caution">
    <text evidence="3">The sequence shown here is derived from an EMBL/GenBank/DDBJ whole genome shotgun (WGS) entry which is preliminary data.</text>
</comment>
<dbReference type="CDD" id="cd24052">
    <property type="entry name" value="ASKHA_NBD_HpPPX-GppA-like"/>
    <property type="match status" value="1"/>
</dbReference>
<protein>
    <submittedName>
        <fullName evidence="3">Exopolyphosphatase</fullName>
    </submittedName>
</protein>
<dbReference type="AlphaFoldDB" id="A0A5A5U0H8"/>
<dbReference type="Gene3D" id="3.30.420.150">
    <property type="entry name" value="Exopolyphosphatase. Domain 2"/>
    <property type="match status" value="1"/>
</dbReference>
<dbReference type="Pfam" id="PF02541">
    <property type="entry name" value="Ppx-GppA"/>
    <property type="match status" value="1"/>
</dbReference>
<name>A0A5A5U0H8_LEUCI</name>
<dbReference type="InterPro" id="IPR003695">
    <property type="entry name" value="Ppx_GppA_N"/>
</dbReference>
<proteinExistence type="inferred from homology"/>
<accession>A0A5A5U0H8</accession>
<evidence type="ECO:0000256" key="1">
    <source>
        <dbReference type="ARBA" id="ARBA00007125"/>
    </source>
</evidence>
<reference evidence="3 4" key="1">
    <citation type="submission" date="2019-04" db="EMBL/GenBank/DDBJ databases">
        <title>A pseudo-fructophilic Leuconostoc citreum strain F192-5 isolated from peel of satsuma mandarin: the first report for isolation and characterization of strain-dependent fructophilic-like characteristics.</title>
        <authorList>
            <person name="Maeno S."/>
            <person name="Tanizawa Y."/>
            <person name="Kajikawa A."/>
            <person name="Kanesaki Y."/>
            <person name="Kubota E."/>
            <person name="Arita M."/>
            <person name="Leon D."/>
            <person name="Endo A."/>
        </authorList>
    </citation>
    <scope>NUCLEOTIDE SEQUENCE [LARGE SCALE GENOMIC DNA]</scope>
    <source>
        <strain evidence="3 4">F192-5</strain>
    </source>
</reference>
<dbReference type="RefSeq" id="WP_004901326.1">
    <property type="nucleotide sequence ID" value="NZ_BJJW01000016.1"/>
</dbReference>
<organism evidence="3 4">
    <name type="scientific">Leuconostoc citreum</name>
    <dbReference type="NCBI Taxonomy" id="33964"/>
    <lineage>
        <taxon>Bacteria</taxon>
        <taxon>Bacillati</taxon>
        <taxon>Bacillota</taxon>
        <taxon>Bacilli</taxon>
        <taxon>Lactobacillales</taxon>
        <taxon>Lactobacillaceae</taxon>
        <taxon>Leuconostoc</taxon>
    </lineage>
</organism>
<dbReference type="EMBL" id="BJJW01000016">
    <property type="protein sequence ID" value="GDZ84581.1"/>
    <property type="molecule type" value="Genomic_DNA"/>
</dbReference>
<dbReference type="GeneID" id="61102839"/>
<dbReference type="Gene3D" id="3.30.420.40">
    <property type="match status" value="1"/>
</dbReference>
<dbReference type="PANTHER" id="PTHR30005">
    <property type="entry name" value="EXOPOLYPHOSPHATASE"/>
    <property type="match status" value="1"/>
</dbReference>
<dbReference type="InterPro" id="IPR043129">
    <property type="entry name" value="ATPase_NBD"/>
</dbReference>
<gene>
    <name evidence="3" type="primary">ppx1</name>
    <name evidence="3" type="ORF">LCIT_18230</name>
</gene>
<comment type="similarity">
    <text evidence="1">Belongs to the GppA/Ppx family.</text>
</comment>
<evidence type="ECO:0000313" key="4">
    <source>
        <dbReference type="Proteomes" id="UP000323274"/>
    </source>
</evidence>
<dbReference type="Proteomes" id="UP000323274">
    <property type="component" value="Unassembled WGS sequence"/>
</dbReference>
<dbReference type="InterPro" id="IPR050273">
    <property type="entry name" value="GppA/Ppx_hydrolase"/>
</dbReference>
<feature type="domain" description="Ppx/GppA phosphatase N-terminal" evidence="2">
    <location>
        <begin position="24"/>
        <end position="304"/>
    </location>
</feature>
<dbReference type="SUPFAM" id="SSF53067">
    <property type="entry name" value="Actin-like ATPase domain"/>
    <property type="match status" value="2"/>
</dbReference>
<dbReference type="PANTHER" id="PTHR30005:SF0">
    <property type="entry name" value="RETROGRADE REGULATION PROTEIN 2"/>
    <property type="match status" value="1"/>
</dbReference>
<evidence type="ECO:0000313" key="3">
    <source>
        <dbReference type="EMBL" id="GDZ84581.1"/>
    </source>
</evidence>
<sequence>MSYLAIVDLGSNSARMVVERLNNDGTYTEIIREKEDTRIAQNMGPERVLKEVPIARTIAALKYFQSQYSDFEPTVRAITTAAVRVARNQTQFLTRVKNETGIDFEVLTGDEEAYYDYLGVITTLAIDNGIILDTGGASVELIAVIDGQNQSAISLPFGAVTLSETFNLANEVSQRDIAAACKDILSQYEVLPWLNAHRGLPVILLGGANRSLARMGRTILGKDIINQIHGFEMSVEMVEHIFQNLRYMSRQEREHIAGLEISRADIIISGLLPLLNLMQLIDAPRVIFSESGVREGLIAEMMKNND</sequence>